<sequence length="147" mass="15879">MTAASPSPRRHWPRPPAAVPAQALDLPPAGARVTVAGLVILRQRPGTAKGVIFLTLEDETGVVNVVVWRALYERFRRAVIAARMLRVTGKLQREAGVTHVIAERIEDISGMLDALLEFDTCRAADQPESTALDPHAPAGLFADRRGG</sequence>
<dbReference type="InterPro" id="IPR004805">
    <property type="entry name" value="DnaE2/DnaE/PolC"/>
</dbReference>
<evidence type="ECO:0000313" key="4">
    <source>
        <dbReference type="EMBL" id="REC54698.1"/>
    </source>
</evidence>
<evidence type="ECO:0000313" key="5">
    <source>
        <dbReference type="Proteomes" id="UP000257131"/>
    </source>
</evidence>
<evidence type="ECO:0000259" key="3">
    <source>
        <dbReference type="Pfam" id="PF01336"/>
    </source>
</evidence>
<dbReference type="AlphaFoldDB" id="A0A3D9BME6"/>
<dbReference type="PANTHER" id="PTHR32294">
    <property type="entry name" value="DNA POLYMERASE III SUBUNIT ALPHA"/>
    <property type="match status" value="1"/>
</dbReference>
<dbReference type="InterPro" id="IPR004365">
    <property type="entry name" value="NA-bd_OB_tRNA"/>
</dbReference>
<name>A0A3D9BME6_9RHOB</name>
<dbReference type="GO" id="GO:0008408">
    <property type="term" value="F:3'-5' exonuclease activity"/>
    <property type="evidence" value="ECO:0007669"/>
    <property type="project" value="InterPro"/>
</dbReference>
<reference evidence="4 5" key="1">
    <citation type="journal article" date="2017" name="Int. J. Syst. Evol. Microbiol.">
        <title>Rhodosalinus sediminis gen. nov., sp. nov., isolated from marine saltern.</title>
        <authorList>
            <person name="Guo L.Y."/>
            <person name="Ling S.K."/>
            <person name="Li C.M."/>
            <person name="Chen G.J."/>
            <person name="Du Z.J."/>
        </authorList>
    </citation>
    <scope>NUCLEOTIDE SEQUENCE [LARGE SCALE GENOMIC DNA]</scope>
    <source>
        <strain evidence="4 5">WDN1C137</strain>
    </source>
</reference>
<comment type="similarity">
    <text evidence="1">Belongs to the DNA polymerase type-C family. DnaE2 subfamily.</text>
</comment>
<protein>
    <recommendedName>
        <fullName evidence="2">Error-prone DNA polymerase</fullName>
    </recommendedName>
</protein>
<dbReference type="Pfam" id="PF01336">
    <property type="entry name" value="tRNA_anti-codon"/>
    <property type="match status" value="1"/>
</dbReference>
<gene>
    <name evidence="4" type="ORF">DRV84_13425</name>
</gene>
<dbReference type="GO" id="GO:0003676">
    <property type="term" value="F:nucleic acid binding"/>
    <property type="evidence" value="ECO:0007669"/>
    <property type="project" value="InterPro"/>
</dbReference>
<dbReference type="Proteomes" id="UP000257131">
    <property type="component" value="Unassembled WGS sequence"/>
</dbReference>
<dbReference type="PANTHER" id="PTHR32294:SF4">
    <property type="entry name" value="ERROR-PRONE DNA POLYMERASE"/>
    <property type="match status" value="1"/>
</dbReference>
<dbReference type="EMBL" id="QOHR01000026">
    <property type="protein sequence ID" value="REC54698.1"/>
    <property type="molecule type" value="Genomic_DNA"/>
</dbReference>
<dbReference type="InterPro" id="IPR012340">
    <property type="entry name" value="NA-bd_OB-fold"/>
</dbReference>
<organism evidence="4 5">
    <name type="scientific">Rhodosalinus sediminis</name>
    <dbReference type="NCBI Taxonomy" id="1940533"/>
    <lineage>
        <taxon>Bacteria</taxon>
        <taxon>Pseudomonadati</taxon>
        <taxon>Pseudomonadota</taxon>
        <taxon>Alphaproteobacteria</taxon>
        <taxon>Rhodobacterales</taxon>
        <taxon>Paracoccaceae</taxon>
        <taxon>Rhodosalinus</taxon>
    </lineage>
</organism>
<keyword evidence="5" id="KW-1185">Reference proteome</keyword>
<dbReference type="CDD" id="cd04485">
    <property type="entry name" value="DnaE_OBF"/>
    <property type="match status" value="1"/>
</dbReference>
<evidence type="ECO:0000256" key="1">
    <source>
        <dbReference type="ARBA" id="ARBA00007391"/>
    </source>
</evidence>
<dbReference type="GO" id="GO:0006260">
    <property type="term" value="P:DNA replication"/>
    <property type="evidence" value="ECO:0007669"/>
    <property type="project" value="InterPro"/>
</dbReference>
<comment type="caution">
    <text evidence="4">The sequence shown here is derived from an EMBL/GenBank/DDBJ whole genome shotgun (WGS) entry which is preliminary data.</text>
</comment>
<dbReference type="OrthoDB" id="200308at2"/>
<feature type="domain" description="OB" evidence="3">
    <location>
        <begin position="33"/>
        <end position="108"/>
    </location>
</feature>
<dbReference type="Gene3D" id="2.40.50.140">
    <property type="entry name" value="Nucleic acid-binding proteins"/>
    <property type="match status" value="1"/>
</dbReference>
<evidence type="ECO:0000256" key="2">
    <source>
        <dbReference type="ARBA" id="ARBA00017273"/>
    </source>
</evidence>
<accession>A0A3D9BME6</accession>
<proteinExistence type="inferred from homology"/>
<dbReference type="RefSeq" id="WP_115981588.1">
    <property type="nucleotide sequence ID" value="NZ_QOHR01000026.1"/>
</dbReference>